<dbReference type="InterPro" id="IPR036259">
    <property type="entry name" value="MFS_trans_sf"/>
</dbReference>
<feature type="transmembrane region" description="Helical" evidence="6">
    <location>
        <begin position="235"/>
        <end position="252"/>
    </location>
</feature>
<sequence length="288" mass="31831">FIFFVVPESLPERLRTDQKISWDKIDPFAALKNISNDRFICLICLIVLLSYLPEAGQYSCFFVYLRLMLGFSEDEIAYFIAFVGIFSCIAQTALLACLQKYFGSKETIMVGLFFQIVQLAAYGIATSNWVMWFAGGLAALSSVTYPSISAFVSVYAKENQQGLVQGMVNGVRGLCNGLGPALFGFIFYLFDVNLNESLPPLSSTMSTFSNRTTIRISGNSISSSMLSRDVPGPPFLFGALLATIALMFSLLLPNSKPDSNEFFTDTRTIEHKARLLDIDSDSNDNIST</sequence>
<evidence type="ECO:0000256" key="6">
    <source>
        <dbReference type="SAM" id="Phobius"/>
    </source>
</evidence>
<keyword evidence="3 6" id="KW-0812">Transmembrane</keyword>
<dbReference type="Pfam" id="PF07690">
    <property type="entry name" value="MFS_1"/>
    <property type="match status" value="1"/>
</dbReference>
<organism evidence="7 8">
    <name type="scientific">Rotaria magnacalcarata</name>
    <dbReference type="NCBI Taxonomy" id="392030"/>
    <lineage>
        <taxon>Eukaryota</taxon>
        <taxon>Metazoa</taxon>
        <taxon>Spiralia</taxon>
        <taxon>Gnathifera</taxon>
        <taxon>Rotifera</taxon>
        <taxon>Eurotatoria</taxon>
        <taxon>Bdelloidea</taxon>
        <taxon>Philodinida</taxon>
        <taxon>Philodinidae</taxon>
        <taxon>Rotaria</taxon>
    </lineage>
</organism>
<protein>
    <recommendedName>
        <fullName evidence="9">Major facilitator superfamily (MFS) profile domain-containing protein</fullName>
    </recommendedName>
</protein>
<gene>
    <name evidence="7" type="ORF">BYL167_LOCUS55098</name>
</gene>
<keyword evidence="4 6" id="KW-1133">Transmembrane helix</keyword>
<dbReference type="EMBL" id="CAJOBH010201477">
    <property type="protein sequence ID" value="CAF4988252.1"/>
    <property type="molecule type" value="Genomic_DNA"/>
</dbReference>
<evidence type="ECO:0000313" key="8">
    <source>
        <dbReference type="Proteomes" id="UP000681967"/>
    </source>
</evidence>
<comment type="caution">
    <text evidence="7">The sequence shown here is derived from an EMBL/GenBank/DDBJ whole genome shotgun (WGS) entry which is preliminary data.</text>
</comment>
<keyword evidence="5 6" id="KW-0472">Membrane</keyword>
<dbReference type="Proteomes" id="UP000681967">
    <property type="component" value="Unassembled WGS sequence"/>
</dbReference>
<dbReference type="Gene3D" id="1.20.1250.20">
    <property type="entry name" value="MFS general substrate transporter like domains"/>
    <property type="match status" value="1"/>
</dbReference>
<dbReference type="PANTHER" id="PTHR23504">
    <property type="entry name" value="MAJOR FACILITATOR SUPERFAMILY DOMAIN-CONTAINING PROTEIN 10"/>
    <property type="match status" value="1"/>
</dbReference>
<dbReference type="AlphaFoldDB" id="A0A8S3D7Q7"/>
<feature type="transmembrane region" description="Helical" evidence="6">
    <location>
        <begin position="76"/>
        <end position="96"/>
    </location>
</feature>
<evidence type="ECO:0000256" key="3">
    <source>
        <dbReference type="ARBA" id="ARBA00022692"/>
    </source>
</evidence>
<proteinExistence type="predicted"/>
<dbReference type="GO" id="GO:0016020">
    <property type="term" value="C:membrane"/>
    <property type="evidence" value="ECO:0007669"/>
    <property type="project" value="UniProtKB-SubCell"/>
</dbReference>
<feature type="transmembrane region" description="Helical" evidence="6">
    <location>
        <begin position="108"/>
        <end position="125"/>
    </location>
</feature>
<dbReference type="GO" id="GO:0022857">
    <property type="term" value="F:transmembrane transporter activity"/>
    <property type="evidence" value="ECO:0007669"/>
    <property type="project" value="InterPro"/>
</dbReference>
<reference evidence="7" key="1">
    <citation type="submission" date="2021-02" db="EMBL/GenBank/DDBJ databases">
        <authorList>
            <person name="Nowell W R."/>
        </authorList>
    </citation>
    <scope>NUCLEOTIDE SEQUENCE</scope>
</reference>
<feature type="transmembrane region" description="Helical" evidence="6">
    <location>
        <begin position="131"/>
        <end position="152"/>
    </location>
</feature>
<dbReference type="PANTHER" id="PTHR23504:SF1">
    <property type="entry name" value="GH21943P-RELATED"/>
    <property type="match status" value="1"/>
</dbReference>
<dbReference type="SUPFAM" id="SSF103473">
    <property type="entry name" value="MFS general substrate transporter"/>
    <property type="match status" value="1"/>
</dbReference>
<feature type="transmembrane region" description="Helical" evidence="6">
    <location>
        <begin position="173"/>
        <end position="190"/>
    </location>
</feature>
<name>A0A8S3D7Q7_9BILA</name>
<comment type="subcellular location">
    <subcellularLocation>
        <location evidence="1">Membrane</location>
        <topology evidence="1">Multi-pass membrane protein</topology>
    </subcellularLocation>
</comment>
<feature type="non-terminal residue" evidence="7">
    <location>
        <position position="1"/>
    </location>
</feature>
<evidence type="ECO:0008006" key="9">
    <source>
        <dbReference type="Google" id="ProtNLM"/>
    </source>
</evidence>
<evidence type="ECO:0000256" key="2">
    <source>
        <dbReference type="ARBA" id="ARBA00022448"/>
    </source>
</evidence>
<feature type="transmembrane region" description="Helical" evidence="6">
    <location>
        <begin position="39"/>
        <end position="64"/>
    </location>
</feature>
<accession>A0A8S3D7Q7</accession>
<keyword evidence="2" id="KW-0813">Transport</keyword>
<dbReference type="InterPro" id="IPR011701">
    <property type="entry name" value="MFS"/>
</dbReference>
<evidence type="ECO:0000256" key="1">
    <source>
        <dbReference type="ARBA" id="ARBA00004141"/>
    </source>
</evidence>
<evidence type="ECO:0000313" key="7">
    <source>
        <dbReference type="EMBL" id="CAF4988252.1"/>
    </source>
</evidence>
<evidence type="ECO:0000256" key="5">
    <source>
        <dbReference type="ARBA" id="ARBA00023136"/>
    </source>
</evidence>
<evidence type="ECO:0000256" key="4">
    <source>
        <dbReference type="ARBA" id="ARBA00022989"/>
    </source>
</evidence>